<name>C0C2P7_9FIRM</name>
<dbReference type="PROSITE" id="PS51733">
    <property type="entry name" value="BPL_LPL_CATALYTIC"/>
    <property type="match status" value="1"/>
</dbReference>
<dbReference type="HOGENOM" id="CLU_022986_0_1_9"/>
<proteinExistence type="predicted"/>
<evidence type="ECO:0000256" key="6">
    <source>
        <dbReference type="ARBA" id="ARBA00022840"/>
    </source>
</evidence>
<dbReference type="RefSeq" id="WP_006443714.1">
    <property type="nucleotide sequence ID" value="NZ_CP036524.1"/>
</dbReference>
<dbReference type="Gene3D" id="3.30.930.10">
    <property type="entry name" value="Bira Bifunctional Protein, Domain 2"/>
    <property type="match status" value="1"/>
</dbReference>
<dbReference type="GO" id="GO:0005737">
    <property type="term" value="C:cytoplasm"/>
    <property type="evidence" value="ECO:0007669"/>
    <property type="project" value="TreeGrafter"/>
</dbReference>
<gene>
    <name evidence="9" type="ORF">CLOHYLEM_06353</name>
</gene>
<dbReference type="PANTHER" id="PTHR12561">
    <property type="entry name" value="LIPOATE-PROTEIN LIGASE"/>
    <property type="match status" value="1"/>
</dbReference>
<evidence type="ECO:0000256" key="1">
    <source>
        <dbReference type="ARBA" id="ARBA00005085"/>
    </source>
</evidence>
<keyword evidence="6" id="KW-0067">ATP-binding</keyword>
<dbReference type="InterPro" id="IPR004562">
    <property type="entry name" value="LipoylTrfase_LipoateP_Ligase"/>
</dbReference>
<dbReference type="InterPro" id="IPR004143">
    <property type="entry name" value="BPL_LPL_catalytic"/>
</dbReference>
<comment type="pathway">
    <text evidence="1">Protein modification; protein lipoylation via exogenous pathway; protein N(6)-(lipoyl)lysine from lipoate: step 2/2.</text>
</comment>
<dbReference type="Gene3D" id="3.30.390.50">
    <property type="entry name" value="CO dehydrogenase flavoprotein, C-terminal domain"/>
    <property type="match status" value="1"/>
</dbReference>
<comment type="caution">
    <text evidence="9">The sequence shown here is derived from an EMBL/GenBank/DDBJ whole genome shotgun (WGS) entry which is preliminary data.</text>
</comment>
<dbReference type="GO" id="GO:0017118">
    <property type="term" value="F:lipoyltransferase activity"/>
    <property type="evidence" value="ECO:0007669"/>
    <property type="project" value="TreeGrafter"/>
</dbReference>
<dbReference type="Pfam" id="PF10437">
    <property type="entry name" value="Lip_prot_lig_C"/>
    <property type="match status" value="1"/>
</dbReference>
<evidence type="ECO:0000313" key="9">
    <source>
        <dbReference type="EMBL" id="EEG73671.1"/>
    </source>
</evidence>
<evidence type="ECO:0000256" key="2">
    <source>
        <dbReference type="ARBA" id="ARBA00005124"/>
    </source>
</evidence>
<evidence type="ECO:0000256" key="4">
    <source>
        <dbReference type="ARBA" id="ARBA00022598"/>
    </source>
</evidence>
<comment type="catalytic activity">
    <reaction evidence="7">
        <text>L-lysyl-[lipoyl-carrier protein] + (R)-lipoate + ATP = N(6)-[(R)-lipoyl]-L-lysyl-[lipoyl-carrier protein] + AMP + diphosphate + H(+)</text>
        <dbReference type="Rhea" id="RHEA:49288"/>
        <dbReference type="Rhea" id="RHEA-COMP:10500"/>
        <dbReference type="Rhea" id="RHEA-COMP:10502"/>
        <dbReference type="ChEBI" id="CHEBI:15378"/>
        <dbReference type="ChEBI" id="CHEBI:29969"/>
        <dbReference type="ChEBI" id="CHEBI:30616"/>
        <dbReference type="ChEBI" id="CHEBI:33019"/>
        <dbReference type="ChEBI" id="CHEBI:83088"/>
        <dbReference type="ChEBI" id="CHEBI:83099"/>
        <dbReference type="ChEBI" id="CHEBI:456215"/>
        <dbReference type="EC" id="6.3.1.20"/>
    </reaction>
</comment>
<dbReference type="eggNOG" id="COG0095">
    <property type="taxonomic scope" value="Bacteria"/>
</dbReference>
<dbReference type="UniPathway" id="UPA00537">
    <property type="reaction ID" value="UER00594"/>
</dbReference>
<reference evidence="9" key="2">
    <citation type="submission" date="2013-06" db="EMBL/GenBank/DDBJ databases">
        <title>Draft genome sequence of Clostridium hylemonae (DSM 15053).</title>
        <authorList>
            <person name="Sudarsanam P."/>
            <person name="Ley R."/>
            <person name="Guruge J."/>
            <person name="Turnbaugh P.J."/>
            <person name="Mahowald M."/>
            <person name="Liep D."/>
            <person name="Gordon J."/>
        </authorList>
    </citation>
    <scope>NUCLEOTIDE SEQUENCE</scope>
    <source>
        <strain evidence="9">DSM 15053</strain>
    </source>
</reference>
<accession>C0C2P7</accession>
<dbReference type="EC" id="6.3.1.20" evidence="3"/>
<comment type="pathway">
    <text evidence="2">Protein modification; protein lipoylation via exogenous pathway; protein N(6)-(lipoyl)lysine from lipoate: step 1/2.</text>
</comment>
<evidence type="ECO:0000256" key="5">
    <source>
        <dbReference type="ARBA" id="ARBA00022741"/>
    </source>
</evidence>
<dbReference type="Pfam" id="PF21948">
    <property type="entry name" value="LplA-B_cat"/>
    <property type="match status" value="1"/>
</dbReference>
<organism evidence="9 10">
    <name type="scientific">[Clostridium] hylemonae DSM 15053</name>
    <dbReference type="NCBI Taxonomy" id="553973"/>
    <lineage>
        <taxon>Bacteria</taxon>
        <taxon>Bacillati</taxon>
        <taxon>Bacillota</taxon>
        <taxon>Clostridia</taxon>
        <taxon>Lachnospirales</taxon>
        <taxon>Lachnospiraceae</taxon>
    </lineage>
</organism>
<protein>
    <recommendedName>
        <fullName evidence="3">lipoate--protein ligase</fullName>
        <ecNumber evidence="3">6.3.1.20</ecNumber>
    </recommendedName>
</protein>
<feature type="domain" description="BPL/LPL catalytic" evidence="8">
    <location>
        <begin position="30"/>
        <end position="213"/>
    </location>
</feature>
<keyword evidence="10" id="KW-1185">Reference proteome</keyword>
<dbReference type="GO" id="GO:0016979">
    <property type="term" value="F:lipoate-protein ligase activity"/>
    <property type="evidence" value="ECO:0007669"/>
    <property type="project" value="UniProtKB-EC"/>
</dbReference>
<dbReference type="InterPro" id="IPR045864">
    <property type="entry name" value="aa-tRNA-synth_II/BPL/LPL"/>
</dbReference>
<dbReference type="PANTHER" id="PTHR12561:SF3">
    <property type="entry name" value="LIPOYLTRANSFERASE 1, MITOCHONDRIAL"/>
    <property type="match status" value="1"/>
</dbReference>
<dbReference type="CDD" id="cd16443">
    <property type="entry name" value="LplA"/>
    <property type="match status" value="1"/>
</dbReference>
<dbReference type="EMBL" id="ABYI02000023">
    <property type="protein sequence ID" value="EEG73671.1"/>
    <property type="molecule type" value="Genomic_DNA"/>
</dbReference>
<sequence>MIEKITYIESSQTDPRKNLAVEEQLLLTCGADECILYLWQNRHTVVIGRNQNAWKECLVDRLKEDGGYLVRRPSGGGAVYHDLGNLNFTFLVQKENYDLDRQLEVIIRAVKRLGIEAEKSGRNDILAGGKKFSGNAFYEQGSRCYHHGTLMADVNIGELSKYLTVSKEKLKSKGVDSVKSRVANLKEFCQDLTVAGLKEALVAAFEEVYGQKAGTRSVEELDQEELAGLEKKYSSWEWTFGRKTDFTYELSHRFPWGTVTLQLQVKGGRIEDAAAWSDCMKPQVILDLPRYLKGLYYRREAVLPQLGLFWSEDAEEEQMMKDMISWLSEVEF</sequence>
<evidence type="ECO:0000256" key="7">
    <source>
        <dbReference type="ARBA" id="ARBA00048037"/>
    </source>
</evidence>
<dbReference type="STRING" id="553973.CLOHYLEM_06353"/>
<dbReference type="NCBIfam" id="TIGR00545">
    <property type="entry name" value="lipoyltrans"/>
    <property type="match status" value="1"/>
</dbReference>
<evidence type="ECO:0000313" key="10">
    <source>
        <dbReference type="Proteomes" id="UP000004893"/>
    </source>
</evidence>
<dbReference type="Proteomes" id="UP000004893">
    <property type="component" value="Unassembled WGS sequence"/>
</dbReference>
<keyword evidence="5" id="KW-0547">Nucleotide-binding</keyword>
<dbReference type="InterPro" id="IPR019491">
    <property type="entry name" value="Lipoate_protein_ligase_C"/>
</dbReference>
<dbReference type="SUPFAM" id="SSF55681">
    <property type="entry name" value="Class II aaRS and biotin synthetases"/>
    <property type="match status" value="1"/>
</dbReference>
<evidence type="ECO:0000256" key="3">
    <source>
        <dbReference type="ARBA" id="ARBA00012367"/>
    </source>
</evidence>
<dbReference type="AlphaFoldDB" id="C0C2P7"/>
<dbReference type="GO" id="GO:0005524">
    <property type="term" value="F:ATP binding"/>
    <property type="evidence" value="ECO:0007669"/>
    <property type="project" value="UniProtKB-KW"/>
</dbReference>
<dbReference type="OrthoDB" id="9788148at2"/>
<keyword evidence="4 9" id="KW-0436">Ligase</keyword>
<reference evidence="9" key="1">
    <citation type="submission" date="2009-02" db="EMBL/GenBank/DDBJ databases">
        <authorList>
            <person name="Fulton L."/>
            <person name="Clifton S."/>
            <person name="Fulton B."/>
            <person name="Xu J."/>
            <person name="Minx P."/>
            <person name="Pepin K.H."/>
            <person name="Johnson M."/>
            <person name="Bhonagiri V."/>
            <person name="Nash W.E."/>
            <person name="Mardis E.R."/>
            <person name="Wilson R.K."/>
        </authorList>
    </citation>
    <scope>NUCLEOTIDE SEQUENCE [LARGE SCALE GENOMIC DNA]</scope>
    <source>
        <strain evidence="9">DSM 15053</strain>
    </source>
</reference>
<dbReference type="SUPFAM" id="SSF82649">
    <property type="entry name" value="SufE/NifU"/>
    <property type="match status" value="1"/>
</dbReference>
<dbReference type="GO" id="GO:0009249">
    <property type="term" value="P:protein lipoylation"/>
    <property type="evidence" value="ECO:0007669"/>
    <property type="project" value="InterPro"/>
</dbReference>
<evidence type="ECO:0000259" key="8">
    <source>
        <dbReference type="PROSITE" id="PS51733"/>
    </source>
</evidence>